<organism evidence="2 3">
    <name type="scientific">Cyclotella cryptica</name>
    <dbReference type="NCBI Taxonomy" id="29204"/>
    <lineage>
        <taxon>Eukaryota</taxon>
        <taxon>Sar</taxon>
        <taxon>Stramenopiles</taxon>
        <taxon>Ochrophyta</taxon>
        <taxon>Bacillariophyta</taxon>
        <taxon>Coscinodiscophyceae</taxon>
        <taxon>Thalassiosirophycidae</taxon>
        <taxon>Stephanodiscales</taxon>
        <taxon>Stephanodiscaceae</taxon>
        <taxon>Cyclotella</taxon>
    </lineage>
</organism>
<keyword evidence="1" id="KW-0472">Membrane</keyword>
<name>A0ABD3QEP3_9STRA</name>
<keyword evidence="3" id="KW-1185">Reference proteome</keyword>
<dbReference type="AlphaFoldDB" id="A0ABD3QEP3"/>
<sequence>RTSNLALAWRKDISIAFAALTASLSLGYWARLDDCGHGKVGKLAREILASNGVDVKALERATVAANTKTNNLTIMVTPKVWAC</sequence>
<keyword evidence="1" id="KW-1133">Transmembrane helix</keyword>
<protein>
    <submittedName>
        <fullName evidence="2">Uncharacterized protein</fullName>
    </submittedName>
</protein>
<dbReference type="EMBL" id="JABMIG020000045">
    <property type="protein sequence ID" value="KAL3798577.1"/>
    <property type="molecule type" value="Genomic_DNA"/>
</dbReference>
<keyword evidence="1" id="KW-0812">Transmembrane</keyword>
<accession>A0ABD3QEP3</accession>
<evidence type="ECO:0000256" key="1">
    <source>
        <dbReference type="SAM" id="Phobius"/>
    </source>
</evidence>
<reference evidence="2 3" key="1">
    <citation type="journal article" date="2020" name="G3 (Bethesda)">
        <title>Improved Reference Genome for Cyclotella cryptica CCMP332, a Model for Cell Wall Morphogenesis, Salinity Adaptation, and Lipid Production in Diatoms (Bacillariophyta).</title>
        <authorList>
            <person name="Roberts W.R."/>
            <person name="Downey K.M."/>
            <person name="Ruck E.C."/>
            <person name="Traller J.C."/>
            <person name="Alverson A.J."/>
        </authorList>
    </citation>
    <scope>NUCLEOTIDE SEQUENCE [LARGE SCALE GENOMIC DNA]</scope>
    <source>
        <strain evidence="2 3">CCMP332</strain>
    </source>
</reference>
<evidence type="ECO:0000313" key="3">
    <source>
        <dbReference type="Proteomes" id="UP001516023"/>
    </source>
</evidence>
<feature type="non-terminal residue" evidence="2">
    <location>
        <position position="1"/>
    </location>
</feature>
<dbReference type="Proteomes" id="UP001516023">
    <property type="component" value="Unassembled WGS sequence"/>
</dbReference>
<gene>
    <name evidence="2" type="ORF">HJC23_011881</name>
</gene>
<comment type="caution">
    <text evidence="2">The sequence shown here is derived from an EMBL/GenBank/DDBJ whole genome shotgun (WGS) entry which is preliminary data.</text>
</comment>
<feature type="transmembrane region" description="Helical" evidence="1">
    <location>
        <begin position="12"/>
        <end position="30"/>
    </location>
</feature>
<evidence type="ECO:0000313" key="2">
    <source>
        <dbReference type="EMBL" id="KAL3798577.1"/>
    </source>
</evidence>
<proteinExistence type="predicted"/>